<proteinExistence type="predicted"/>
<name>A0A8S9WRQ4_APOLU</name>
<dbReference type="EMBL" id="WIXP02000015">
    <property type="protein sequence ID" value="KAF6198808.1"/>
    <property type="molecule type" value="Genomic_DNA"/>
</dbReference>
<accession>A0A8S9WRQ4</accession>
<gene>
    <name evidence="4" type="ORF">GE061_006831</name>
</gene>
<evidence type="ECO:0000259" key="2">
    <source>
        <dbReference type="Pfam" id="PF03258"/>
    </source>
</evidence>
<reference evidence="4" key="1">
    <citation type="journal article" date="2021" name="Mol. Ecol. Resour.">
        <title>Apolygus lucorum genome provides insights into omnivorousness and mesophyll feeding.</title>
        <authorList>
            <person name="Liu Y."/>
            <person name="Liu H."/>
            <person name="Wang H."/>
            <person name="Huang T."/>
            <person name="Liu B."/>
            <person name="Yang B."/>
            <person name="Yin L."/>
            <person name="Li B."/>
            <person name="Zhang Y."/>
            <person name="Zhang S."/>
            <person name="Jiang F."/>
            <person name="Zhang X."/>
            <person name="Ren Y."/>
            <person name="Wang B."/>
            <person name="Wang S."/>
            <person name="Lu Y."/>
            <person name="Wu K."/>
            <person name="Fan W."/>
            <person name="Wang G."/>
        </authorList>
    </citation>
    <scope>NUCLEOTIDE SEQUENCE</scope>
    <source>
        <strain evidence="4">12Hb</strain>
    </source>
</reference>
<dbReference type="AlphaFoldDB" id="A0A8S9WRQ4"/>
<sequence>MKTNLKRSWKCENCLSQEQEDLESSCSDTSVLIEAEAANPSKSTDESLSRKMDRVLKKIGGMEDSMKFYNANFEDIKTSMEEFVKSMREIKEENEELRNENLKLNREVNYLKSKVNMIEQTNLDTTIEIKGIPETKNEDINTILKDLADKMNISETDRVFESAFRLKIFNATSPDSPSRRNRALSEKVIVKFLTRQQKKIWTQKKKEFKDITATDVHPSFPNNKLYINERLTPQNGTLFCLARKFGKEYEHKFVWTSNGNIYVKKDDTIASRAYRITDINQLQKMDTRKAIHELHN</sequence>
<evidence type="ECO:0000259" key="3">
    <source>
        <dbReference type="Pfam" id="PF25298"/>
    </source>
</evidence>
<evidence type="ECO:0000256" key="1">
    <source>
        <dbReference type="SAM" id="Coils"/>
    </source>
</evidence>
<dbReference type="Pfam" id="PF25298">
    <property type="entry name" value="Baculo_FP_2nd"/>
    <property type="match status" value="1"/>
</dbReference>
<evidence type="ECO:0000313" key="5">
    <source>
        <dbReference type="Proteomes" id="UP000466442"/>
    </source>
</evidence>
<comment type="caution">
    <text evidence="4">The sequence shown here is derived from an EMBL/GenBank/DDBJ whole genome shotgun (WGS) entry which is preliminary data.</text>
</comment>
<dbReference type="InterPro" id="IPR004941">
    <property type="entry name" value="FP_N"/>
</dbReference>
<feature type="domain" description="FP protein N-terminal" evidence="2">
    <location>
        <begin position="125"/>
        <end position="224"/>
    </location>
</feature>
<dbReference type="Proteomes" id="UP000466442">
    <property type="component" value="Unassembled WGS sequence"/>
</dbReference>
<keyword evidence="5" id="KW-1185">Reference proteome</keyword>
<dbReference type="InterPro" id="IPR057251">
    <property type="entry name" value="FP_C"/>
</dbReference>
<evidence type="ECO:0000313" key="4">
    <source>
        <dbReference type="EMBL" id="KAF6198808.1"/>
    </source>
</evidence>
<keyword evidence="1" id="KW-0175">Coiled coil</keyword>
<organism evidence="4 5">
    <name type="scientific">Apolygus lucorum</name>
    <name type="common">Small green plant bug</name>
    <name type="synonym">Lygocoris lucorum</name>
    <dbReference type="NCBI Taxonomy" id="248454"/>
    <lineage>
        <taxon>Eukaryota</taxon>
        <taxon>Metazoa</taxon>
        <taxon>Ecdysozoa</taxon>
        <taxon>Arthropoda</taxon>
        <taxon>Hexapoda</taxon>
        <taxon>Insecta</taxon>
        <taxon>Pterygota</taxon>
        <taxon>Neoptera</taxon>
        <taxon>Paraneoptera</taxon>
        <taxon>Hemiptera</taxon>
        <taxon>Heteroptera</taxon>
        <taxon>Panheteroptera</taxon>
        <taxon>Cimicomorpha</taxon>
        <taxon>Miridae</taxon>
        <taxon>Mirini</taxon>
        <taxon>Apolygus</taxon>
    </lineage>
</organism>
<feature type="coiled-coil region" evidence="1">
    <location>
        <begin position="80"/>
        <end position="114"/>
    </location>
</feature>
<dbReference type="OrthoDB" id="6623018at2759"/>
<protein>
    <submittedName>
        <fullName evidence="4">Uncharacterized protein</fullName>
    </submittedName>
</protein>
<dbReference type="Pfam" id="PF03258">
    <property type="entry name" value="Baculo_FP"/>
    <property type="match status" value="1"/>
</dbReference>
<feature type="domain" description="FP protein C-terminal" evidence="3">
    <location>
        <begin position="232"/>
        <end position="285"/>
    </location>
</feature>